<dbReference type="Pfam" id="PF13245">
    <property type="entry name" value="AAA_19"/>
    <property type="match status" value="1"/>
</dbReference>
<evidence type="ECO:0000256" key="2">
    <source>
        <dbReference type="ARBA" id="ARBA00022840"/>
    </source>
</evidence>
<keyword evidence="5" id="KW-0347">Helicase</keyword>
<dbReference type="Pfam" id="PF13538">
    <property type="entry name" value="UvrD_C_2"/>
    <property type="match status" value="1"/>
</dbReference>
<dbReference type="EMBL" id="QBKU01000017">
    <property type="protein sequence ID" value="PTX63380.1"/>
    <property type="molecule type" value="Genomic_DNA"/>
</dbReference>
<keyword evidence="5" id="KW-0378">Hydrolase</keyword>
<dbReference type="OrthoDB" id="9803432at2"/>
<evidence type="ECO:0000313" key="6">
    <source>
        <dbReference type="Proteomes" id="UP000244092"/>
    </source>
</evidence>
<gene>
    <name evidence="5" type="ORF">C8N31_11714</name>
</gene>
<dbReference type="CDD" id="cd18809">
    <property type="entry name" value="SF1_C_RecD"/>
    <property type="match status" value="1"/>
</dbReference>
<dbReference type="GO" id="GO:0003678">
    <property type="term" value="F:DNA helicase activity"/>
    <property type="evidence" value="ECO:0007669"/>
    <property type="project" value="UniProtKB-ARBA"/>
</dbReference>
<evidence type="ECO:0000259" key="3">
    <source>
        <dbReference type="Pfam" id="PF13538"/>
    </source>
</evidence>
<dbReference type="RefSeq" id="WP_025047604.1">
    <property type="nucleotide sequence ID" value="NZ_QBKU01000017.1"/>
</dbReference>
<keyword evidence="1" id="KW-0547">Nucleotide-binding</keyword>
<protein>
    <submittedName>
        <fullName evidence="5">UvrD-like helicase family protein</fullName>
    </submittedName>
</protein>
<keyword evidence="2" id="KW-0067">ATP-binding</keyword>
<feature type="domain" description="UvrD-like helicase C-terminal" evidence="3">
    <location>
        <begin position="429"/>
        <end position="478"/>
    </location>
</feature>
<dbReference type="PANTHER" id="PTHR43788:SF6">
    <property type="entry name" value="DNA HELICASE B"/>
    <property type="match status" value="1"/>
</dbReference>
<dbReference type="SUPFAM" id="SSF52540">
    <property type="entry name" value="P-loop containing nucleoside triphosphate hydrolases"/>
    <property type="match status" value="2"/>
</dbReference>
<dbReference type="Gene3D" id="3.40.50.300">
    <property type="entry name" value="P-loop containing nucleotide triphosphate hydrolases"/>
    <property type="match status" value="2"/>
</dbReference>
<evidence type="ECO:0000313" key="5">
    <source>
        <dbReference type="EMBL" id="PTX63380.1"/>
    </source>
</evidence>
<evidence type="ECO:0000259" key="4">
    <source>
        <dbReference type="Pfam" id="PF22721"/>
    </source>
</evidence>
<dbReference type="InterPro" id="IPR050534">
    <property type="entry name" value="Coronavir_polyprotein_1ab"/>
</dbReference>
<dbReference type="InterPro" id="IPR054572">
    <property type="entry name" value="TBP-TOTE"/>
</dbReference>
<proteinExistence type="predicted"/>
<feature type="domain" description="TATA-binding-like protein" evidence="4">
    <location>
        <begin position="614"/>
        <end position="689"/>
    </location>
</feature>
<dbReference type="AlphaFoldDB" id="A0A2T6C4Y0"/>
<name>A0A2T6C4Y0_9RHOB</name>
<dbReference type="PANTHER" id="PTHR43788">
    <property type="entry name" value="DNA2/NAM7 HELICASE FAMILY MEMBER"/>
    <property type="match status" value="1"/>
</dbReference>
<reference evidence="5 6" key="1">
    <citation type="submission" date="2018-04" db="EMBL/GenBank/DDBJ databases">
        <title>Genomic Encyclopedia of Archaeal and Bacterial Type Strains, Phase II (KMG-II): from individual species to whole genera.</title>
        <authorList>
            <person name="Goeker M."/>
        </authorList>
    </citation>
    <scope>NUCLEOTIDE SEQUENCE [LARGE SCALE GENOMIC DNA]</scope>
    <source>
        <strain evidence="5 6">DSM 12244</strain>
    </source>
</reference>
<organism evidence="5 6">
    <name type="scientific">Sulfitobacter mediterraneus</name>
    <dbReference type="NCBI Taxonomy" id="83219"/>
    <lineage>
        <taxon>Bacteria</taxon>
        <taxon>Pseudomonadati</taxon>
        <taxon>Pseudomonadota</taxon>
        <taxon>Alphaproteobacteria</taxon>
        <taxon>Rhodobacterales</taxon>
        <taxon>Roseobacteraceae</taxon>
        <taxon>Sulfitobacter</taxon>
    </lineage>
</organism>
<sequence length="696" mass="77577">MKIELTLEQSEVVEAIRSFFIDDAADVFVLAGSAGSGKTTMIARLVEIAAEMKLSCALAAPTGRAARILGDKVAQATGWEVQAKTIHSLIFALDRLEVNEEAEAANDPGLRWFFPLAEDEPAMSVLIVDEASMVGDREVRGDVIRFGSGRLLKDLVTFARSRRRMGSDDRLVKLLFVGDLAQLPPVGEEESPALSSQRLEAEFRLTVSTFQLETVMRQREGSAILERATEIRKAIAADVYNAFSLEPDGEEIVQIESEVAFDVLERSVRSRGSSVVVVRSNAAALEYNRGIRERLWGDASRPVQVGDILLVNRNAHLVSLRNGDLVKVLDVTPAAERASVPVKGGGNVELSFRDATVAYREADGTIVRLPCKILENLLDSPGRELTPLEQRALLVHFRQRNPHLKPRSREFAKNLRADPYFNAVQVKFGYAMTCHKAQGGEWDNVLVDFADGGGVRNRAFFRWAYTAITRAKRRLYVVEPPDFDVISEDMWGEAKVAEDVACASETETANLDPDWDRFSFSPATARLLPRHRQLREHWSALGIEVTSLRHLEYCERYILVRDGATAELQYYYNGKNRLRRFGPTPGTQSDKSLLADALSAFDALDDTGEREAPDEFVADFLERLDASLEGSEIRRTSFKLMPYRLRVSFADDSRRGDIDFTFDGSKTWTAAQEVGGPGASGGLYSEIQRSMNRWKN</sequence>
<dbReference type="InterPro" id="IPR027417">
    <property type="entry name" value="P-loop_NTPase"/>
</dbReference>
<dbReference type="InterPro" id="IPR027785">
    <property type="entry name" value="UvrD-like_helicase_C"/>
</dbReference>
<accession>A0A2T6C4Y0</accession>
<dbReference type="Pfam" id="PF22721">
    <property type="entry name" value="TBP-TOTE"/>
    <property type="match status" value="2"/>
</dbReference>
<feature type="domain" description="TATA-binding-like protein" evidence="4">
    <location>
        <begin position="531"/>
        <end position="599"/>
    </location>
</feature>
<evidence type="ECO:0000256" key="1">
    <source>
        <dbReference type="ARBA" id="ARBA00022741"/>
    </source>
</evidence>
<comment type="caution">
    <text evidence="5">The sequence shown here is derived from an EMBL/GenBank/DDBJ whole genome shotgun (WGS) entry which is preliminary data.</text>
</comment>
<dbReference type="GO" id="GO:0005524">
    <property type="term" value="F:ATP binding"/>
    <property type="evidence" value="ECO:0007669"/>
    <property type="project" value="UniProtKB-KW"/>
</dbReference>
<dbReference type="Proteomes" id="UP000244092">
    <property type="component" value="Unassembled WGS sequence"/>
</dbReference>